<sequence>MLITYLTVGILSFFALNSAFVSSKHDIIDKNCKKQLEGLAESISNFTRCAVSQASPFKFCRMCYEQYDDVRRNKNEIYKKGGCVSELVESERYQIVSHACEFAKRLWEESNCFSCFSSDHKNEDSIGTKWEIDPKVKDFFNKQQILYDCFKNFTTIPVNPAANTSSANTTSICKFCKPNYEDLNDVYKDLINQVGGYPKENLLCADVMSAMNSTRHKWSSTFGCIKINYDTASVVALTCLFAFLPVIFYSAAKLRGDEVDKKSSYNVIPQISYDAE</sequence>
<keyword evidence="3" id="KW-1185">Reference proteome</keyword>
<dbReference type="KEGG" id="aten:116286950"/>
<dbReference type="InParanoid" id="A0A6P8H9J4"/>
<dbReference type="GO" id="GO:0005829">
    <property type="term" value="C:cytosol"/>
    <property type="evidence" value="ECO:0007669"/>
    <property type="project" value="TreeGrafter"/>
</dbReference>
<feature type="chain" id="PRO_5028386871" evidence="2">
    <location>
        <begin position="20"/>
        <end position="276"/>
    </location>
</feature>
<proteinExistence type="predicted"/>
<dbReference type="GeneID" id="116286950"/>
<reference evidence="4" key="1">
    <citation type="submission" date="2025-08" db="UniProtKB">
        <authorList>
            <consortium name="RefSeq"/>
        </authorList>
    </citation>
    <scope>IDENTIFICATION</scope>
    <source>
        <tissue evidence="4">Tentacle</tissue>
    </source>
</reference>
<dbReference type="FunCoup" id="A0A6P8H9J4">
    <property type="interactions" value="884"/>
</dbReference>
<dbReference type="OrthoDB" id="8021850at2759"/>
<keyword evidence="2" id="KW-0732">Signal</keyword>
<feature type="transmembrane region" description="Helical" evidence="1">
    <location>
        <begin position="232"/>
        <end position="252"/>
    </location>
</feature>
<dbReference type="AlphaFoldDB" id="A0A6P8H9J4"/>
<dbReference type="InterPro" id="IPR019172">
    <property type="entry name" value="Osteopetrosis-assoc_TM_1"/>
</dbReference>
<dbReference type="PANTHER" id="PTHR15644">
    <property type="entry name" value="OSTEOPETROSIS ASSOCIATED TRANSMEMBRANE PROTEIN 1"/>
    <property type="match status" value="1"/>
</dbReference>
<accession>A0A6P8H9J4</accession>
<dbReference type="Proteomes" id="UP000515163">
    <property type="component" value="Unplaced"/>
</dbReference>
<evidence type="ECO:0000313" key="4">
    <source>
        <dbReference type="RefSeq" id="XP_031549407.1"/>
    </source>
</evidence>
<evidence type="ECO:0000313" key="3">
    <source>
        <dbReference type="Proteomes" id="UP000515163"/>
    </source>
</evidence>
<dbReference type="PANTHER" id="PTHR15644:SF2">
    <property type="entry name" value="OSTEOPETROSIS-ASSOCIATED TRANSMEMBRANE PROTEIN 1"/>
    <property type="match status" value="1"/>
</dbReference>
<name>A0A6P8H9J4_ACTTE</name>
<protein>
    <submittedName>
        <fullName evidence="4">Osteopetrosis-associated transmembrane protein 1-like</fullName>
    </submittedName>
</protein>
<dbReference type="RefSeq" id="XP_031549407.1">
    <property type="nucleotide sequence ID" value="XM_031693547.1"/>
</dbReference>
<feature type="signal peptide" evidence="2">
    <location>
        <begin position="1"/>
        <end position="19"/>
    </location>
</feature>
<gene>
    <name evidence="4" type="primary">LOC116286950</name>
</gene>
<keyword evidence="1" id="KW-0472">Membrane</keyword>
<evidence type="ECO:0000256" key="2">
    <source>
        <dbReference type="SAM" id="SignalP"/>
    </source>
</evidence>
<dbReference type="Pfam" id="PF09777">
    <property type="entry name" value="OSTMP1"/>
    <property type="match status" value="1"/>
</dbReference>
<evidence type="ECO:0000256" key="1">
    <source>
        <dbReference type="SAM" id="Phobius"/>
    </source>
</evidence>
<keyword evidence="1" id="KW-0812">Transmembrane</keyword>
<organism evidence="3 4">
    <name type="scientific">Actinia tenebrosa</name>
    <name type="common">Australian red waratah sea anemone</name>
    <dbReference type="NCBI Taxonomy" id="6105"/>
    <lineage>
        <taxon>Eukaryota</taxon>
        <taxon>Metazoa</taxon>
        <taxon>Cnidaria</taxon>
        <taxon>Anthozoa</taxon>
        <taxon>Hexacorallia</taxon>
        <taxon>Actiniaria</taxon>
        <taxon>Actiniidae</taxon>
        <taxon>Actinia</taxon>
    </lineage>
</organism>
<keyword evidence="1" id="KW-1133">Transmembrane helix</keyword>